<dbReference type="PRINTS" id="PR00455">
    <property type="entry name" value="HTHTETR"/>
</dbReference>
<dbReference type="Proteomes" id="UP001500542">
    <property type="component" value="Unassembled WGS sequence"/>
</dbReference>
<reference evidence="7" key="1">
    <citation type="journal article" date="2019" name="Int. J. Syst. Evol. Microbiol.">
        <title>The Global Catalogue of Microorganisms (GCM) 10K type strain sequencing project: providing services to taxonomists for standard genome sequencing and annotation.</title>
        <authorList>
            <consortium name="The Broad Institute Genomics Platform"/>
            <consortium name="The Broad Institute Genome Sequencing Center for Infectious Disease"/>
            <person name="Wu L."/>
            <person name="Ma J."/>
        </authorList>
    </citation>
    <scope>NUCLEOTIDE SEQUENCE [LARGE SCALE GENOMIC DNA]</scope>
    <source>
        <strain evidence="7">JCM 10977</strain>
    </source>
</reference>
<sequence length="189" mass="20111">MAGRGRPRDTGVEGRVLAAAAAEIRQGGYDALSIDRVAERAGVAKTTLYRRWASKAELVVALITNLREEVPFEPTDDPRGDLTELVTAIAANLAATPTSLIADLAAAAAREPRVGESVRALWAERHRAVTAVVAKAQEAGLVLDHVSPAVLVDQLVGPLYYRLLVTGEPLTPDYATTLVRSVLGPEEPQ</sequence>
<dbReference type="PROSITE" id="PS50977">
    <property type="entry name" value="HTH_TETR_2"/>
    <property type="match status" value="1"/>
</dbReference>
<keyword evidence="7" id="KW-1185">Reference proteome</keyword>
<organism evidence="6 7">
    <name type="scientific">Kribbella koreensis</name>
    <dbReference type="NCBI Taxonomy" id="57909"/>
    <lineage>
        <taxon>Bacteria</taxon>
        <taxon>Bacillati</taxon>
        <taxon>Actinomycetota</taxon>
        <taxon>Actinomycetes</taxon>
        <taxon>Propionibacteriales</taxon>
        <taxon>Kribbellaceae</taxon>
        <taxon>Kribbella</taxon>
    </lineage>
</organism>
<gene>
    <name evidence="6" type="ORF">GCM10009554_60760</name>
</gene>
<dbReference type="RefSeq" id="WP_343977835.1">
    <property type="nucleotide sequence ID" value="NZ_BAAAHK010000017.1"/>
</dbReference>
<keyword evidence="2 4" id="KW-0238">DNA-binding</keyword>
<feature type="DNA-binding region" description="H-T-H motif" evidence="4">
    <location>
        <begin position="33"/>
        <end position="52"/>
    </location>
</feature>
<evidence type="ECO:0000256" key="4">
    <source>
        <dbReference type="PROSITE-ProRule" id="PRU00335"/>
    </source>
</evidence>
<dbReference type="InterPro" id="IPR001647">
    <property type="entry name" value="HTH_TetR"/>
</dbReference>
<proteinExistence type="predicted"/>
<protein>
    <submittedName>
        <fullName evidence="6">TetR/AcrR family transcriptional regulator</fullName>
    </submittedName>
</protein>
<evidence type="ECO:0000259" key="5">
    <source>
        <dbReference type="PROSITE" id="PS50977"/>
    </source>
</evidence>
<dbReference type="SUPFAM" id="SSF48498">
    <property type="entry name" value="Tetracyclin repressor-like, C-terminal domain"/>
    <property type="match status" value="1"/>
</dbReference>
<dbReference type="Pfam" id="PF16859">
    <property type="entry name" value="TetR_C_11"/>
    <property type="match status" value="1"/>
</dbReference>
<feature type="domain" description="HTH tetR-type" evidence="5">
    <location>
        <begin position="10"/>
        <end position="70"/>
    </location>
</feature>
<dbReference type="PROSITE" id="PS01081">
    <property type="entry name" value="HTH_TETR_1"/>
    <property type="match status" value="1"/>
</dbReference>
<dbReference type="InterPro" id="IPR009057">
    <property type="entry name" value="Homeodomain-like_sf"/>
</dbReference>
<evidence type="ECO:0000313" key="7">
    <source>
        <dbReference type="Proteomes" id="UP001500542"/>
    </source>
</evidence>
<dbReference type="SUPFAM" id="SSF46689">
    <property type="entry name" value="Homeodomain-like"/>
    <property type="match status" value="1"/>
</dbReference>
<comment type="caution">
    <text evidence="6">The sequence shown here is derived from an EMBL/GenBank/DDBJ whole genome shotgun (WGS) entry which is preliminary data.</text>
</comment>
<evidence type="ECO:0000313" key="6">
    <source>
        <dbReference type="EMBL" id="GAA0954681.1"/>
    </source>
</evidence>
<dbReference type="EMBL" id="BAAAHK010000017">
    <property type="protein sequence ID" value="GAA0954681.1"/>
    <property type="molecule type" value="Genomic_DNA"/>
</dbReference>
<evidence type="ECO:0000256" key="3">
    <source>
        <dbReference type="ARBA" id="ARBA00023163"/>
    </source>
</evidence>
<keyword evidence="3" id="KW-0804">Transcription</keyword>
<evidence type="ECO:0000256" key="2">
    <source>
        <dbReference type="ARBA" id="ARBA00023125"/>
    </source>
</evidence>
<dbReference type="InterPro" id="IPR036271">
    <property type="entry name" value="Tet_transcr_reg_TetR-rel_C_sf"/>
</dbReference>
<keyword evidence="1" id="KW-0805">Transcription regulation</keyword>
<dbReference type="InterPro" id="IPR050109">
    <property type="entry name" value="HTH-type_TetR-like_transc_reg"/>
</dbReference>
<dbReference type="PANTHER" id="PTHR30055:SF148">
    <property type="entry name" value="TETR-FAMILY TRANSCRIPTIONAL REGULATOR"/>
    <property type="match status" value="1"/>
</dbReference>
<dbReference type="InterPro" id="IPR023772">
    <property type="entry name" value="DNA-bd_HTH_TetR-type_CS"/>
</dbReference>
<dbReference type="Gene3D" id="1.10.10.60">
    <property type="entry name" value="Homeodomain-like"/>
    <property type="match status" value="1"/>
</dbReference>
<dbReference type="PANTHER" id="PTHR30055">
    <property type="entry name" value="HTH-TYPE TRANSCRIPTIONAL REGULATOR RUTR"/>
    <property type="match status" value="1"/>
</dbReference>
<evidence type="ECO:0000256" key="1">
    <source>
        <dbReference type="ARBA" id="ARBA00023015"/>
    </source>
</evidence>
<dbReference type="Pfam" id="PF00440">
    <property type="entry name" value="TetR_N"/>
    <property type="match status" value="1"/>
</dbReference>
<dbReference type="InterPro" id="IPR011075">
    <property type="entry name" value="TetR_C"/>
</dbReference>
<dbReference type="Gene3D" id="1.10.357.10">
    <property type="entry name" value="Tetracycline Repressor, domain 2"/>
    <property type="match status" value="1"/>
</dbReference>
<name>A0ABP4BW83_9ACTN</name>
<accession>A0ABP4BW83</accession>